<keyword evidence="11" id="KW-1185">Reference proteome</keyword>
<dbReference type="InterPro" id="IPR001789">
    <property type="entry name" value="Sig_transdc_resp-reg_receiver"/>
</dbReference>
<evidence type="ECO:0000313" key="11">
    <source>
        <dbReference type="Proteomes" id="UP001233264"/>
    </source>
</evidence>
<dbReference type="PANTHER" id="PTHR48111:SF4">
    <property type="entry name" value="DNA-BINDING DUAL TRANSCRIPTIONAL REGULATOR OMPR"/>
    <property type="match status" value="1"/>
</dbReference>
<dbReference type="InterPro" id="IPR011006">
    <property type="entry name" value="CheY-like_superfamily"/>
</dbReference>
<feature type="domain" description="OmpR/PhoB-type" evidence="9">
    <location>
        <begin position="127"/>
        <end position="227"/>
    </location>
</feature>
<feature type="domain" description="Response regulatory" evidence="8">
    <location>
        <begin position="3"/>
        <end position="115"/>
    </location>
</feature>
<evidence type="ECO:0000256" key="3">
    <source>
        <dbReference type="ARBA" id="ARBA00023015"/>
    </source>
</evidence>
<feature type="DNA-binding region" description="OmpR/PhoB-type" evidence="7">
    <location>
        <begin position="127"/>
        <end position="227"/>
    </location>
</feature>
<dbReference type="Pfam" id="PF00486">
    <property type="entry name" value="Trans_reg_C"/>
    <property type="match status" value="1"/>
</dbReference>
<dbReference type="SUPFAM" id="SSF46894">
    <property type="entry name" value="C-terminal effector domain of the bipartite response regulators"/>
    <property type="match status" value="1"/>
</dbReference>
<evidence type="ECO:0000256" key="6">
    <source>
        <dbReference type="PROSITE-ProRule" id="PRU00169"/>
    </source>
</evidence>
<dbReference type="InterPro" id="IPR036388">
    <property type="entry name" value="WH-like_DNA-bd_sf"/>
</dbReference>
<dbReference type="CDD" id="cd00383">
    <property type="entry name" value="trans_reg_C"/>
    <property type="match status" value="1"/>
</dbReference>
<organism evidence="10 11">
    <name type="scientific">Sinorhizobium kummerowiae</name>
    <dbReference type="NCBI Taxonomy" id="158892"/>
    <lineage>
        <taxon>Bacteria</taxon>
        <taxon>Pseudomonadati</taxon>
        <taxon>Pseudomonadota</taxon>
        <taxon>Alphaproteobacteria</taxon>
        <taxon>Hyphomicrobiales</taxon>
        <taxon>Rhizobiaceae</taxon>
        <taxon>Sinorhizobium/Ensifer group</taxon>
        <taxon>Sinorhizobium</taxon>
    </lineage>
</organism>
<name>A0ABY8T8U6_9HYPH</name>
<dbReference type="PROSITE" id="PS51755">
    <property type="entry name" value="OMPR_PHOB"/>
    <property type="match status" value="1"/>
</dbReference>
<dbReference type="PROSITE" id="PS50110">
    <property type="entry name" value="RESPONSE_REGULATORY"/>
    <property type="match status" value="1"/>
</dbReference>
<dbReference type="Proteomes" id="UP001233264">
    <property type="component" value="Chromosome"/>
</dbReference>
<dbReference type="SMART" id="SM00862">
    <property type="entry name" value="Trans_reg_C"/>
    <property type="match status" value="1"/>
</dbReference>
<reference evidence="10 11" key="1">
    <citation type="submission" date="2023-03" db="EMBL/GenBank/DDBJ databases">
        <authorList>
            <person name="Menendez E."/>
            <person name="Kaur S."/>
            <person name="Flores-Felix J.D."/>
            <person name="diCenzo G.C."/>
            <person name="Peix A."/>
            <person name="Velazquez E."/>
        </authorList>
    </citation>
    <scope>NUCLEOTIDE SEQUENCE [LARGE SCALE GENOMIC DNA]</scope>
    <source>
        <strain evidence="10 11">CCBAU 71714</strain>
    </source>
</reference>
<protein>
    <submittedName>
        <fullName evidence="10">Winged helix-turn-helix domain-containing protein</fullName>
    </submittedName>
</protein>
<evidence type="ECO:0000256" key="4">
    <source>
        <dbReference type="ARBA" id="ARBA00023125"/>
    </source>
</evidence>
<dbReference type="InterPro" id="IPR001867">
    <property type="entry name" value="OmpR/PhoB-type_DNA-bd"/>
</dbReference>
<evidence type="ECO:0000256" key="2">
    <source>
        <dbReference type="ARBA" id="ARBA00023012"/>
    </source>
</evidence>
<sequence>MKHIVVLESDDAARSDLVGFLALQTFRITQLSERPQLRQILSREIVDAVLIDVKSDEDVELVKDVSLLTDAPVLILSGNRINEDEKVRGLEAGAADYVCRPFGYRELSARLHAALRRTSNSKVERQRRSYKFCNYELAVQRRIVTRPDAVAVKLTTAEFNLLTAFLKSPRQVLTREELVSASRVHSGEIYDRSLDALILRLRRKIEVDPASPQVIITRRGVGYGLECDVQFDETPRLKR</sequence>
<dbReference type="EMBL" id="CP120365">
    <property type="protein sequence ID" value="WHS94174.1"/>
    <property type="molecule type" value="Genomic_DNA"/>
</dbReference>
<dbReference type="SUPFAM" id="SSF52172">
    <property type="entry name" value="CheY-like"/>
    <property type="match status" value="1"/>
</dbReference>
<evidence type="ECO:0000259" key="8">
    <source>
        <dbReference type="PROSITE" id="PS50110"/>
    </source>
</evidence>
<keyword evidence="3" id="KW-0805">Transcription regulation</keyword>
<keyword evidence="2" id="KW-0902">Two-component regulatory system</keyword>
<evidence type="ECO:0000256" key="5">
    <source>
        <dbReference type="ARBA" id="ARBA00023163"/>
    </source>
</evidence>
<gene>
    <name evidence="10" type="ORF">PZL22_001870</name>
</gene>
<evidence type="ECO:0000256" key="7">
    <source>
        <dbReference type="PROSITE-ProRule" id="PRU01091"/>
    </source>
</evidence>
<evidence type="ECO:0000313" key="10">
    <source>
        <dbReference type="EMBL" id="WHS94174.1"/>
    </source>
</evidence>
<dbReference type="PANTHER" id="PTHR48111">
    <property type="entry name" value="REGULATOR OF RPOS"/>
    <property type="match status" value="1"/>
</dbReference>
<dbReference type="InterPro" id="IPR039420">
    <property type="entry name" value="WalR-like"/>
</dbReference>
<dbReference type="Gene3D" id="1.10.10.10">
    <property type="entry name" value="Winged helix-like DNA-binding domain superfamily/Winged helix DNA-binding domain"/>
    <property type="match status" value="1"/>
</dbReference>
<keyword evidence="5" id="KW-0804">Transcription</keyword>
<keyword evidence="1 6" id="KW-0597">Phosphoprotein</keyword>
<feature type="modified residue" description="4-aspartylphosphate" evidence="6">
    <location>
        <position position="52"/>
    </location>
</feature>
<evidence type="ECO:0000259" key="9">
    <source>
        <dbReference type="PROSITE" id="PS51755"/>
    </source>
</evidence>
<accession>A0ABY8T8U6</accession>
<dbReference type="InterPro" id="IPR016032">
    <property type="entry name" value="Sig_transdc_resp-reg_C-effctor"/>
</dbReference>
<dbReference type="Gene3D" id="6.10.250.690">
    <property type="match status" value="1"/>
</dbReference>
<dbReference type="SMART" id="SM00448">
    <property type="entry name" value="REC"/>
    <property type="match status" value="1"/>
</dbReference>
<dbReference type="RefSeq" id="WP_003531017.1">
    <property type="nucleotide sequence ID" value="NZ_CP120365.1"/>
</dbReference>
<proteinExistence type="predicted"/>
<keyword evidence="4 7" id="KW-0238">DNA-binding</keyword>
<evidence type="ECO:0000256" key="1">
    <source>
        <dbReference type="ARBA" id="ARBA00022553"/>
    </source>
</evidence>